<evidence type="ECO:0000313" key="1">
    <source>
        <dbReference type="EMBL" id="CAJ2677238.1"/>
    </source>
</evidence>
<organism evidence="1 2">
    <name type="scientific">Trifolium pratense</name>
    <name type="common">Red clover</name>
    <dbReference type="NCBI Taxonomy" id="57577"/>
    <lineage>
        <taxon>Eukaryota</taxon>
        <taxon>Viridiplantae</taxon>
        <taxon>Streptophyta</taxon>
        <taxon>Embryophyta</taxon>
        <taxon>Tracheophyta</taxon>
        <taxon>Spermatophyta</taxon>
        <taxon>Magnoliopsida</taxon>
        <taxon>eudicotyledons</taxon>
        <taxon>Gunneridae</taxon>
        <taxon>Pentapetalae</taxon>
        <taxon>rosids</taxon>
        <taxon>fabids</taxon>
        <taxon>Fabales</taxon>
        <taxon>Fabaceae</taxon>
        <taxon>Papilionoideae</taxon>
        <taxon>50 kb inversion clade</taxon>
        <taxon>NPAAA clade</taxon>
        <taxon>Hologalegina</taxon>
        <taxon>IRL clade</taxon>
        <taxon>Trifolieae</taxon>
        <taxon>Trifolium</taxon>
    </lineage>
</organism>
<proteinExistence type="predicted"/>
<dbReference type="EMBL" id="CASHSV030000823">
    <property type="protein sequence ID" value="CAJ2677238.1"/>
    <property type="molecule type" value="Genomic_DNA"/>
</dbReference>
<dbReference type="Proteomes" id="UP001177021">
    <property type="component" value="Unassembled WGS sequence"/>
</dbReference>
<gene>
    <name evidence="1" type="ORF">MILVUS5_LOCUS39793</name>
</gene>
<comment type="caution">
    <text evidence="1">The sequence shown here is derived from an EMBL/GenBank/DDBJ whole genome shotgun (WGS) entry which is preliminary data.</text>
</comment>
<name>A0ACB0M990_TRIPR</name>
<sequence length="129" mass="14803">MVFNTPMIVRVARVSTQAWQWLSCIHDPIDSDQLLDLLCCFPLQQLGRLTLCLCSFFCLPQRYYSLYSSFSDSDDFASGSGSDSGSSSSTLHLEHDYYYHSHSDCKCFSLSFFIGFFVFALKFCYLLFI</sequence>
<protein>
    <submittedName>
        <fullName evidence="1">Uncharacterized protein</fullName>
    </submittedName>
</protein>
<reference evidence="1" key="1">
    <citation type="submission" date="2023-10" db="EMBL/GenBank/DDBJ databases">
        <authorList>
            <person name="Rodriguez Cubillos JULIANA M."/>
            <person name="De Vega J."/>
        </authorList>
    </citation>
    <scope>NUCLEOTIDE SEQUENCE</scope>
</reference>
<evidence type="ECO:0000313" key="2">
    <source>
        <dbReference type="Proteomes" id="UP001177021"/>
    </source>
</evidence>
<accession>A0ACB0M990</accession>
<keyword evidence="2" id="KW-1185">Reference proteome</keyword>